<dbReference type="Proteomes" id="UP000223913">
    <property type="component" value="Unassembled WGS sequence"/>
</dbReference>
<proteinExistence type="predicted"/>
<keyword evidence="1" id="KW-0175">Coiled coil</keyword>
<dbReference type="EMBL" id="PDUD01000027">
    <property type="protein sequence ID" value="PHN04158.1"/>
    <property type="molecule type" value="Genomic_DNA"/>
</dbReference>
<feature type="compositionally biased region" description="Basic and acidic residues" evidence="2">
    <location>
        <begin position="74"/>
        <end position="92"/>
    </location>
</feature>
<feature type="signal peptide" evidence="3">
    <location>
        <begin position="1"/>
        <end position="27"/>
    </location>
</feature>
<feature type="chain" id="PRO_5012903649" description="Outer membrane protein beta-barrel domain-containing protein" evidence="3">
    <location>
        <begin position="28"/>
        <end position="546"/>
    </location>
</feature>
<evidence type="ECO:0000313" key="4">
    <source>
        <dbReference type="EMBL" id="PHN04158.1"/>
    </source>
</evidence>
<protein>
    <recommendedName>
        <fullName evidence="6">Outer membrane protein beta-barrel domain-containing protein</fullName>
    </recommendedName>
</protein>
<evidence type="ECO:0000256" key="2">
    <source>
        <dbReference type="SAM" id="MobiDB-lite"/>
    </source>
</evidence>
<comment type="caution">
    <text evidence="4">The sequence shown here is derived from an EMBL/GenBank/DDBJ whole genome shotgun (WGS) entry which is preliminary data.</text>
</comment>
<dbReference type="RefSeq" id="WP_099152544.1">
    <property type="nucleotide sequence ID" value="NZ_PDUD01000027.1"/>
</dbReference>
<evidence type="ECO:0000256" key="3">
    <source>
        <dbReference type="SAM" id="SignalP"/>
    </source>
</evidence>
<evidence type="ECO:0000313" key="5">
    <source>
        <dbReference type="Proteomes" id="UP000223913"/>
    </source>
</evidence>
<dbReference type="AlphaFoldDB" id="A0A2D0N6Y3"/>
<evidence type="ECO:0000256" key="1">
    <source>
        <dbReference type="SAM" id="Coils"/>
    </source>
</evidence>
<gene>
    <name evidence="4" type="ORF">CRP01_23470</name>
</gene>
<organism evidence="4 5">
    <name type="scientific">Flavilitoribacter nigricans (strain ATCC 23147 / DSM 23189 / NBRC 102662 / NCIMB 1420 / SS-2)</name>
    <name type="common">Lewinella nigricans</name>
    <dbReference type="NCBI Taxonomy" id="1122177"/>
    <lineage>
        <taxon>Bacteria</taxon>
        <taxon>Pseudomonadati</taxon>
        <taxon>Bacteroidota</taxon>
        <taxon>Saprospiria</taxon>
        <taxon>Saprospirales</taxon>
        <taxon>Lewinellaceae</taxon>
        <taxon>Flavilitoribacter</taxon>
    </lineage>
</organism>
<feature type="coiled-coil region" evidence="1">
    <location>
        <begin position="208"/>
        <end position="235"/>
    </location>
</feature>
<feature type="region of interest" description="Disordered" evidence="2">
    <location>
        <begin position="174"/>
        <end position="193"/>
    </location>
</feature>
<reference evidence="4 5" key="1">
    <citation type="submission" date="2017-10" db="EMBL/GenBank/DDBJ databases">
        <title>The draft genome sequence of Lewinella nigricans NBRC 102662.</title>
        <authorList>
            <person name="Wang K."/>
        </authorList>
    </citation>
    <scope>NUCLEOTIDE SEQUENCE [LARGE SCALE GENOMIC DNA]</scope>
    <source>
        <strain evidence="4 5">NBRC 102662</strain>
    </source>
</reference>
<keyword evidence="5" id="KW-1185">Reference proteome</keyword>
<feature type="region of interest" description="Disordered" evidence="2">
    <location>
        <begin position="261"/>
        <end position="307"/>
    </location>
</feature>
<evidence type="ECO:0008006" key="6">
    <source>
        <dbReference type="Google" id="ProtNLM"/>
    </source>
</evidence>
<keyword evidence="3" id="KW-0732">Signal</keyword>
<feature type="region of interest" description="Disordered" evidence="2">
    <location>
        <begin position="74"/>
        <end position="93"/>
    </location>
</feature>
<dbReference type="Gene3D" id="1.20.120.330">
    <property type="entry name" value="Nucleotidyltransferases domain 2"/>
    <property type="match status" value="1"/>
</dbReference>
<accession>A0A2D0N6Y3</accession>
<name>A0A2D0N6Y3_FLAN2</name>
<sequence>MKTYQNFQFNYRRLLLLLVLFSPLALSANDDCQDLVREARKLARAIEKARSKVETAKSAVAEAQAVRDRAQAALDEFDHPDDPAEHGSDTERRRQKLTRALEKAEEALLEAKAHHYDMLQKLIDELEALKRKLDEADEQCRDELEEADQDMHLADLRKLQDLQDELDELRDKHNLETRAGEPEEPENTKKEQEDLVDAELKALLKAIIDAIREAHEDAEAIRSALRKKKQEIRNDWDDGFWDTPLGKELKKRLEEALQEIIDDPTGALPDFADEPQEEGTTEEEPQEDGATEDESPEDPDEDDDLKSIVPDESKRFGLGFSFGLNGDLSDTWCPKVPVSGSTPSNTDLITVITQTNQGSTSGSTDLSTSHPIAVEADVKDPSAQPIPCLEQWTIRPTHGAFVEGYLNDRWAARIGIRRWSAHSQVPVIPGENNAEVSPSPSWTAALDGFELQTGLVHYIGRGRIRPMLGGQAVYQQLSGSMYYDGVVEQPAYPLKKDRWGAQALGGFEIRVFRDLGIALLGQWDQYFGQKMSSGTPGVQLQFIWYP</sequence>
<feature type="compositionally biased region" description="Acidic residues" evidence="2">
    <location>
        <begin position="271"/>
        <end position="304"/>
    </location>
</feature>